<dbReference type="Gene3D" id="3.30.470.10">
    <property type="match status" value="1"/>
</dbReference>
<comment type="similarity">
    <text evidence="2">Belongs to the class-IV pyridoxal-phosphate-dependent aminotransferase family.</text>
</comment>
<dbReference type="InterPro" id="IPR036038">
    <property type="entry name" value="Aminotransferase-like"/>
</dbReference>
<comment type="caution">
    <text evidence="7">The sequence shown here is derived from an EMBL/GenBank/DDBJ whole genome shotgun (WGS) entry which is preliminary data.</text>
</comment>
<dbReference type="PANTHER" id="PTHR42825">
    <property type="entry name" value="AMINO ACID AMINOTRANSFERASE"/>
    <property type="match status" value="1"/>
</dbReference>
<dbReference type="InterPro" id="IPR012337">
    <property type="entry name" value="RNaseH-like_sf"/>
</dbReference>
<dbReference type="PANTHER" id="PTHR42825:SF2">
    <property type="entry name" value="BRANCHED-CHAIN-AMINO-ACID AMINOTRANSFERASE 3, CHLOROPLASTIC-RELATED"/>
    <property type="match status" value="1"/>
</dbReference>
<gene>
    <name evidence="7" type="ORF">Ptr86124_013821</name>
</gene>
<evidence type="ECO:0000256" key="5">
    <source>
        <dbReference type="ARBA" id="ARBA00022898"/>
    </source>
</evidence>
<dbReference type="InterPro" id="IPR008906">
    <property type="entry name" value="HATC_C_dom"/>
</dbReference>
<evidence type="ECO:0000313" key="8">
    <source>
        <dbReference type="Proteomes" id="UP000249757"/>
    </source>
</evidence>
<organism evidence="7 8">
    <name type="scientific">Pyrenophora tritici-repentis</name>
    <dbReference type="NCBI Taxonomy" id="45151"/>
    <lineage>
        <taxon>Eukaryota</taxon>
        <taxon>Fungi</taxon>
        <taxon>Dikarya</taxon>
        <taxon>Ascomycota</taxon>
        <taxon>Pezizomycotina</taxon>
        <taxon>Dothideomycetes</taxon>
        <taxon>Pleosporomycetidae</taxon>
        <taxon>Pleosporales</taxon>
        <taxon>Pleosporineae</taxon>
        <taxon>Pleosporaceae</taxon>
        <taxon>Pyrenophora</taxon>
    </lineage>
</organism>
<dbReference type="InterPro" id="IPR043132">
    <property type="entry name" value="BCAT-like_C"/>
</dbReference>
<evidence type="ECO:0000256" key="1">
    <source>
        <dbReference type="ARBA" id="ARBA00001933"/>
    </source>
</evidence>
<evidence type="ECO:0000256" key="2">
    <source>
        <dbReference type="ARBA" id="ARBA00009320"/>
    </source>
</evidence>
<dbReference type="Gene3D" id="3.20.10.10">
    <property type="entry name" value="D-amino Acid Aminotransferase, subunit A, domain 2"/>
    <property type="match status" value="1"/>
</dbReference>
<accession>A0A922N0Y1</accession>
<dbReference type="Pfam" id="PF05699">
    <property type="entry name" value="Dimer_Tnp_hAT"/>
    <property type="match status" value="1"/>
</dbReference>
<evidence type="ECO:0000313" key="7">
    <source>
        <dbReference type="EMBL" id="KAI1507216.1"/>
    </source>
</evidence>
<comment type="cofactor">
    <cofactor evidence="1">
        <name>pyridoxal 5'-phosphate</name>
        <dbReference type="ChEBI" id="CHEBI:597326"/>
    </cofactor>
</comment>
<dbReference type="InterPro" id="IPR033939">
    <property type="entry name" value="BCAT_family"/>
</dbReference>
<name>A0A922N0Y1_9PLEO</name>
<keyword evidence="3 7" id="KW-0032">Aminotransferase</keyword>
<proteinExistence type="inferred from homology"/>
<dbReference type="CDD" id="cd01557">
    <property type="entry name" value="BCAT_beta_family"/>
    <property type="match status" value="1"/>
</dbReference>
<dbReference type="Pfam" id="PF01063">
    <property type="entry name" value="Aminotran_4"/>
    <property type="match status" value="1"/>
</dbReference>
<keyword evidence="8" id="KW-1185">Reference proteome</keyword>
<protein>
    <submittedName>
        <fullName evidence="7">Branched-chain-amino-acid aminotransferase</fullName>
    </submittedName>
</protein>
<dbReference type="SUPFAM" id="SSF53098">
    <property type="entry name" value="Ribonuclease H-like"/>
    <property type="match status" value="1"/>
</dbReference>
<dbReference type="Proteomes" id="UP000249757">
    <property type="component" value="Unassembled WGS sequence"/>
</dbReference>
<sequence>MSGFPPPPVATIDWNKADNNRQVYEVNGHIESTYSKTTGEWTPLKFVSDPYMRVHGMSPALNYGQQALEGFKAFRTPGDPGRIVLFRPNLNAIRFQHSSIVLSMPPVPVEMFLRACRAAVALNANYVPPYESGGALYVRPQLYGTSAHLGLSAPSEYTFCVFVVPTTCAHLGTQPVKALILDDFDRAAPKGTGHAKVGGNYAPVIRWSDKARAEGFGITLHLDSVHHKEVDEFSSCAFIGVHSQGDSNITLVVPDSRCTIDSVTSDSVQHIAQQLGWKVEKRPVDYKELPSFSEVLGVGTSVVLIPIKSITRRSITQGMPSTPRLQVEAESEIITYLSEEQNKGGLVFSTLLNQLSAIQRGKAYDENRGNFINNFIEPAGLTENEEDEYEAWKRSEPIAGEGVDPIKYWVELRDRHPSLSKFAIDMLSIPGSSCECERLFSELGDLLEPRRRSISPQLLAAIQCDRRWIRAGFGSGEVPVKEAISDEEMDAKYGVHKWDIS</sequence>
<evidence type="ECO:0000256" key="3">
    <source>
        <dbReference type="ARBA" id="ARBA00022576"/>
    </source>
</evidence>
<evidence type="ECO:0000256" key="4">
    <source>
        <dbReference type="ARBA" id="ARBA00022679"/>
    </source>
</evidence>
<dbReference type="InterPro" id="IPR005786">
    <property type="entry name" value="B_amino_transII"/>
</dbReference>
<dbReference type="SUPFAM" id="SSF56752">
    <property type="entry name" value="D-aminoacid aminotransferase-like PLP-dependent enzymes"/>
    <property type="match status" value="1"/>
</dbReference>
<dbReference type="EMBL" id="NRDI02000049">
    <property type="protein sequence ID" value="KAI1507216.1"/>
    <property type="molecule type" value="Genomic_DNA"/>
</dbReference>
<reference evidence="8" key="1">
    <citation type="journal article" date="2022" name="Microb. Genom.">
        <title>A global pangenome for the wheat fungal pathogen Pyrenophora tritici-repentis and prediction of effector protein structural homology.</title>
        <authorList>
            <person name="Moolhuijzen P.M."/>
            <person name="See P.T."/>
            <person name="Shi G."/>
            <person name="Powell H.R."/>
            <person name="Cockram J."/>
            <person name="Jorgensen L.N."/>
            <person name="Benslimane H."/>
            <person name="Strelkov S.E."/>
            <person name="Turner J."/>
            <person name="Liu Z."/>
            <person name="Moffat C.S."/>
        </authorList>
    </citation>
    <scope>NUCLEOTIDE SEQUENCE [LARGE SCALE GENOMIC DNA]</scope>
</reference>
<dbReference type="InterPro" id="IPR043131">
    <property type="entry name" value="BCAT-like_N"/>
</dbReference>
<feature type="domain" description="HAT C-terminal dimerisation" evidence="6">
    <location>
        <begin position="392"/>
        <end position="469"/>
    </location>
</feature>
<dbReference type="AlphaFoldDB" id="A0A922N0Y1"/>
<keyword evidence="4" id="KW-0808">Transferase</keyword>
<keyword evidence="5" id="KW-0663">Pyridoxal phosphate</keyword>
<evidence type="ECO:0000259" key="6">
    <source>
        <dbReference type="Pfam" id="PF05699"/>
    </source>
</evidence>
<dbReference type="GO" id="GO:0009081">
    <property type="term" value="P:branched-chain amino acid metabolic process"/>
    <property type="evidence" value="ECO:0007669"/>
    <property type="project" value="InterPro"/>
</dbReference>
<dbReference type="GO" id="GO:0046983">
    <property type="term" value="F:protein dimerization activity"/>
    <property type="evidence" value="ECO:0007669"/>
    <property type="project" value="InterPro"/>
</dbReference>
<dbReference type="GO" id="GO:0004084">
    <property type="term" value="F:branched-chain-amino-acid transaminase activity"/>
    <property type="evidence" value="ECO:0007669"/>
    <property type="project" value="InterPro"/>
</dbReference>
<dbReference type="InterPro" id="IPR001544">
    <property type="entry name" value="Aminotrans_IV"/>
</dbReference>